<feature type="domain" description="Protein kinase" evidence="12">
    <location>
        <begin position="97"/>
        <end position="352"/>
    </location>
</feature>
<dbReference type="InterPro" id="IPR000719">
    <property type="entry name" value="Prot_kinase_dom"/>
</dbReference>
<dbReference type="Pfam" id="PF07714">
    <property type="entry name" value="PK_Tyr_Ser-Thr"/>
    <property type="match status" value="1"/>
</dbReference>
<evidence type="ECO:0000256" key="5">
    <source>
        <dbReference type="ARBA" id="ARBA00022741"/>
    </source>
</evidence>
<evidence type="ECO:0000256" key="11">
    <source>
        <dbReference type="ARBA" id="ARBA00048679"/>
    </source>
</evidence>
<gene>
    <name evidence="13" type="ORF">CJ030_MR2G029010</name>
</gene>
<dbReference type="SUPFAM" id="SSF56112">
    <property type="entry name" value="Protein kinase-like (PK-like)"/>
    <property type="match status" value="1"/>
</dbReference>
<organism evidence="13 14">
    <name type="scientific">Morella rubra</name>
    <name type="common">Chinese bayberry</name>
    <dbReference type="NCBI Taxonomy" id="262757"/>
    <lineage>
        <taxon>Eukaryota</taxon>
        <taxon>Viridiplantae</taxon>
        <taxon>Streptophyta</taxon>
        <taxon>Embryophyta</taxon>
        <taxon>Tracheophyta</taxon>
        <taxon>Spermatophyta</taxon>
        <taxon>Magnoliopsida</taxon>
        <taxon>eudicotyledons</taxon>
        <taxon>Gunneridae</taxon>
        <taxon>Pentapetalae</taxon>
        <taxon>rosids</taxon>
        <taxon>fabids</taxon>
        <taxon>Fagales</taxon>
        <taxon>Myricaceae</taxon>
        <taxon>Morella</taxon>
    </lineage>
</organism>
<reference evidence="13 14" key="1">
    <citation type="journal article" date="2019" name="Plant Biotechnol. J.">
        <title>The red bayberry genome and genetic basis of sex determination.</title>
        <authorList>
            <person name="Jia H.M."/>
            <person name="Jia H.J."/>
            <person name="Cai Q.L."/>
            <person name="Wang Y."/>
            <person name="Zhao H.B."/>
            <person name="Yang W.F."/>
            <person name="Wang G.Y."/>
            <person name="Li Y.H."/>
            <person name="Zhan D.L."/>
            <person name="Shen Y.T."/>
            <person name="Niu Q.F."/>
            <person name="Chang L."/>
            <person name="Qiu J."/>
            <person name="Zhao L."/>
            <person name="Xie H.B."/>
            <person name="Fu W.Y."/>
            <person name="Jin J."/>
            <person name="Li X.W."/>
            <person name="Jiao Y."/>
            <person name="Zhou C.C."/>
            <person name="Tu T."/>
            <person name="Chai C.Y."/>
            <person name="Gao J.L."/>
            <person name="Fan L.J."/>
            <person name="van de Weg E."/>
            <person name="Wang J.Y."/>
            <person name="Gao Z.S."/>
        </authorList>
    </citation>
    <scope>NUCLEOTIDE SEQUENCE [LARGE SCALE GENOMIC DNA]</scope>
    <source>
        <tissue evidence="13">Leaves</tissue>
    </source>
</reference>
<dbReference type="FunFam" id="1.10.510.10:FF:001023">
    <property type="entry name" value="Os07g0541700 protein"/>
    <property type="match status" value="1"/>
</dbReference>
<proteinExistence type="predicted"/>
<dbReference type="PANTHER" id="PTHR27002">
    <property type="entry name" value="RECEPTOR-LIKE SERINE/THREONINE-PROTEIN KINASE SD1-8"/>
    <property type="match status" value="1"/>
</dbReference>
<comment type="catalytic activity">
    <reaction evidence="11">
        <text>L-seryl-[protein] + ATP = O-phospho-L-seryl-[protein] + ADP + H(+)</text>
        <dbReference type="Rhea" id="RHEA:17989"/>
        <dbReference type="Rhea" id="RHEA-COMP:9863"/>
        <dbReference type="Rhea" id="RHEA-COMP:11604"/>
        <dbReference type="ChEBI" id="CHEBI:15378"/>
        <dbReference type="ChEBI" id="CHEBI:29999"/>
        <dbReference type="ChEBI" id="CHEBI:30616"/>
        <dbReference type="ChEBI" id="CHEBI:83421"/>
        <dbReference type="ChEBI" id="CHEBI:456216"/>
        <dbReference type="EC" id="2.7.11.1"/>
    </reaction>
</comment>
<comment type="catalytic activity">
    <reaction evidence="10">
        <text>L-threonyl-[protein] + ATP = O-phospho-L-threonyl-[protein] + ADP + H(+)</text>
        <dbReference type="Rhea" id="RHEA:46608"/>
        <dbReference type="Rhea" id="RHEA-COMP:11060"/>
        <dbReference type="Rhea" id="RHEA-COMP:11605"/>
        <dbReference type="ChEBI" id="CHEBI:15378"/>
        <dbReference type="ChEBI" id="CHEBI:30013"/>
        <dbReference type="ChEBI" id="CHEBI:30616"/>
        <dbReference type="ChEBI" id="CHEBI:61977"/>
        <dbReference type="ChEBI" id="CHEBI:456216"/>
        <dbReference type="EC" id="2.7.11.1"/>
    </reaction>
</comment>
<evidence type="ECO:0000313" key="14">
    <source>
        <dbReference type="Proteomes" id="UP000516437"/>
    </source>
</evidence>
<keyword evidence="9" id="KW-0325">Glycoprotein</keyword>
<keyword evidence="14" id="KW-1185">Reference proteome</keyword>
<name>A0A6A1WBX9_9ROSI</name>
<sequence>MSSPTSKAAWIDLSMSSTECEKACLRNCSCTAYIRRDIDGKRIGCWAYYVKRKLHNQSFNLTSTKGSLDGDELKYSSRHPDLVVFDLSSMVAATENFSLGNKLGQGGFGYGQLSNGQEIAVKRLSKCSLQGIEEFKNEVMLIAKLQHRNLVKVLGCCIQGEEKMLIYEYMQNRSLDFFMFDHTRRSSLNSVQCFVIILGIARGILYLHQESRLRIIYRDLKKSNVLLDAEMNPKISDFGMARLFKGDQIQDRTTRVVWELCTEDRAFEIVDPSVKESYVSDGVLRCIHIALLCVEEDAGDRPTMMAVLLMLSSEATALPSPKQPAFIFGRPLNAVAYLGYKMRGVEYLRQNY</sequence>
<dbReference type="GO" id="GO:0005886">
    <property type="term" value="C:plasma membrane"/>
    <property type="evidence" value="ECO:0007669"/>
    <property type="project" value="TreeGrafter"/>
</dbReference>
<keyword evidence="3" id="KW-0808">Transferase</keyword>
<dbReference type="Gene3D" id="1.10.510.10">
    <property type="entry name" value="Transferase(Phosphotransferase) domain 1"/>
    <property type="match status" value="2"/>
</dbReference>
<dbReference type="InterPro" id="IPR003609">
    <property type="entry name" value="Pan_app"/>
</dbReference>
<dbReference type="Proteomes" id="UP000516437">
    <property type="component" value="Chromosome 2"/>
</dbReference>
<dbReference type="InterPro" id="IPR008271">
    <property type="entry name" value="Ser/Thr_kinase_AS"/>
</dbReference>
<dbReference type="EC" id="2.7.11.1" evidence="1"/>
<dbReference type="PANTHER" id="PTHR27002:SF839">
    <property type="entry name" value="NON-SPECIFIC SERINE_THREONINE PROTEIN KINASE"/>
    <property type="match status" value="1"/>
</dbReference>
<evidence type="ECO:0000256" key="8">
    <source>
        <dbReference type="ARBA" id="ARBA00023157"/>
    </source>
</evidence>
<evidence type="ECO:0000256" key="3">
    <source>
        <dbReference type="ARBA" id="ARBA00022679"/>
    </source>
</evidence>
<dbReference type="EMBL" id="RXIC02000020">
    <property type="protein sequence ID" value="KAB1222769.1"/>
    <property type="molecule type" value="Genomic_DNA"/>
</dbReference>
<keyword evidence="6" id="KW-0418">Kinase</keyword>
<dbReference type="Gene3D" id="3.30.200.20">
    <property type="entry name" value="Phosphorylase Kinase, domain 1"/>
    <property type="match status" value="1"/>
</dbReference>
<dbReference type="InterPro" id="IPR011009">
    <property type="entry name" value="Kinase-like_dom_sf"/>
</dbReference>
<keyword evidence="4" id="KW-0732">Signal</keyword>
<dbReference type="InterPro" id="IPR001245">
    <property type="entry name" value="Ser-Thr/Tyr_kinase_cat_dom"/>
</dbReference>
<dbReference type="PROSITE" id="PS50011">
    <property type="entry name" value="PROTEIN_KINASE_DOM"/>
    <property type="match status" value="1"/>
</dbReference>
<dbReference type="GO" id="GO:0005524">
    <property type="term" value="F:ATP binding"/>
    <property type="evidence" value="ECO:0007669"/>
    <property type="project" value="UniProtKB-KW"/>
</dbReference>
<dbReference type="GO" id="GO:0004674">
    <property type="term" value="F:protein serine/threonine kinase activity"/>
    <property type="evidence" value="ECO:0007669"/>
    <property type="project" value="UniProtKB-KW"/>
</dbReference>
<evidence type="ECO:0000256" key="1">
    <source>
        <dbReference type="ARBA" id="ARBA00012513"/>
    </source>
</evidence>
<dbReference type="FunFam" id="3.30.200.20:FF:000195">
    <property type="entry name" value="G-type lectin S-receptor-like serine/threonine-protein kinase"/>
    <property type="match status" value="1"/>
</dbReference>
<evidence type="ECO:0000313" key="13">
    <source>
        <dbReference type="EMBL" id="KAB1222769.1"/>
    </source>
</evidence>
<keyword evidence="2" id="KW-0723">Serine/threonine-protein kinase</keyword>
<evidence type="ECO:0000256" key="7">
    <source>
        <dbReference type="ARBA" id="ARBA00022840"/>
    </source>
</evidence>
<evidence type="ECO:0000259" key="12">
    <source>
        <dbReference type="PROSITE" id="PS50011"/>
    </source>
</evidence>
<keyword evidence="5" id="KW-0547">Nucleotide-binding</keyword>
<accession>A0A6A1WBX9</accession>
<dbReference type="Pfam" id="PF08276">
    <property type="entry name" value="PAN_2"/>
    <property type="match status" value="1"/>
</dbReference>
<evidence type="ECO:0000256" key="4">
    <source>
        <dbReference type="ARBA" id="ARBA00022729"/>
    </source>
</evidence>
<comment type="caution">
    <text evidence="13">The sequence shown here is derived from an EMBL/GenBank/DDBJ whole genome shotgun (WGS) entry which is preliminary data.</text>
</comment>
<dbReference type="PROSITE" id="PS00108">
    <property type="entry name" value="PROTEIN_KINASE_ST"/>
    <property type="match status" value="1"/>
</dbReference>
<protein>
    <recommendedName>
        <fullName evidence="1">non-specific serine/threonine protein kinase</fullName>
        <ecNumber evidence="1">2.7.11.1</ecNumber>
    </recommendedName>
</protein>
<keyword evidence="8" id="KW-1015">Disulfide bond</keyword>
<evidence type="ECO:0000256" key="2">
    <source>
        <dbReference type="ARBA" id="ARBA00022527"/>
    </source>
</evidence>
<dbReference type="OrthoDB" id="2015071at2759"/>
<evidence type="ECO:0000256" key="9">
    <source>
        <dbReference type="ARBA" id="ARBA00023180"/>
    </source>
</evidence>
<dbReference type="AlphaFoldDB" id="A0A6A1WBX9"/>
<dbReference type="SMART" id="SM00220">
    <property type="entry name" value="S_TKc"/>
    <property type="match status" value="1"/>
</dbReference>
<evidence type="ECO:0000256" key="6">
    <source>
        <dbReference type="ARBA" id="ARBA00022777"/>
    </source>
</evidence>
<keyword evidence="7" id="KW-0067">ATP-binding</keyword>
<evidence type="ECO:0000256" key="10">
    <source>
        <dbReference type="ARBA" id="ARBA00047899"/>
    </source>
</evidence>